<feature type="region of interest" description="Disordered" evidence="1">
    <location>
        <begin position="152"/>
        <end position="223"/>
    </location>
</feature>
<feature type="compositionally biased region" description="Polar residues" evidence="1">
    <location>
        <begin position="56"/>
        <end position="72"/>
    </location>
</feature>
<comment type="caution">
    <text evidence="2">The sequence shown here is derived from an EMBL/GenBank/DDBJ whole genome shotgun (WGS) entry which is preliminary data.</text>
</comment>
<protein>
    <submittedName>
        <fullName evidence="2">Uncharacterized protein</fullName>
    </submittedName>
</protein>
<keyword evidence="3" id="KW-1185">Reference proteome</keyword>
<evidence type="ECO:0000256" key="1">
    <source>
        <dbReference type="SAM" id="MobiDB-lite"/>
    </source>
</evidence>
<feature type="compositionally biased region" description="Polar residues" evidence="1">
    <location>
        <begin position="213"/>
        <end position="223"/>
    </location>
</feature>
<dbReference type="AlphaFoldDB" id="A0AAV4UZB6"/>
<feature type="region of interest" description="Disordered" evidence="1">
    <location>
        <begin position="49"/>
        <end position="117"/>
    </location>
</feature>
<gene>
    <name evidence="2" type="primary">AVEN_245574_1</name>
    <name evidence="2" type="ORF">CDAR_492271</name>
</gene>
<proteinExistence type="predicted"/>
<feature type="compositionally biased region" description="Basic and acidic residues" evidence="1">
    <location>
        <begin position="162"/>
        <end position="175"/>
    </location>
</feature>
<evidence type="ECO:0000313" key="3">
    <source>
        <dbReference type="Proteomes" id="UP001054837"/>
    </source>
</evidence>
<name>A0AAV4UZB6_9ARAC</name>
<dbReference type="Proteomes" id="UP001054837">
    <property type="component" value="Unassembled WGS sequence"/>
</dbReference>
<evidence type="ECO:0000313" key="2">
    <source>
        <dbReference type="EMBL" id="GIY63103.1"/>
    </source>
</evidence>
<dbReference type="EMBL" id="BPLQ01012162">
    <property type="protein sequence ID" value="GIY63103.1"/>
    <property type="molecule type" value="Genomic_DNA"/>
</dbReference>
<feature type="compositionally biased region" description="Low complexity" evidence="1">
    <location>
        <begin position="83"/>
        <end position="99"/>
    </location>
</feature>
<reference evidence="2 3" key="1">
    <citation type="submission" date="2021-06" db="EMBL/GenBank/DDBJ databases">
        <title>Caerostris darwini draft genome.</title>
        <authorList>
            <person name="Kono N."/>
            <person name="Arakawa K."/>
        </authorList>
    </citation>
    <scope>NUCLEOTIDE SEQUENCE [LARGE SCALE GENOMIC DNA]</scope>
</reference>
<sequence length="517" mass="59173">MNKTRVAVRFRTRPYDLRRRVLVKNFLREQMTIVPRIRISPNAINEEEVNDEIDSNENSPNFDNEEVVNSRTNSEHDGKTPDNVENVSSSTSSNPSVPECVPSTSGYNDKENASDLSNNLTETLPVVEKTGRLSRISSLLTNRRKWKRGIVKAKHNVQSSKKAFDRKSKNVDNDAKSTGTRPKSFFEMFKSRREKKRGETNICKNNSTDENKSSSATSTQSTLDINASPKLTQSCTDQCKMKCTTSCADKNETNFSALCVECSVRKNNTKVTTATISTQTDRSALLESYERMKKQNKDLCEENRYLSESLSNVFNDVNFSLRQNSGFTDCLTDVYNNKKEVKTEHNYSQNQRADILNTRVLRSNSVQERSNESRRPLRRNKSAIRLQIPKSSPNELHSDTKDCHGIKSILHNRNRKLPIASIVNVSRPHTRKSVQILNKGHYSGQPVVRRSSMPERTHNRSRPVIRSSSVRENNFYYEPTYLGYRNIRRGAPRFFCKTSNRCSFSVPFQDLPSDAFY</sequence>
<feature type="compositionally biased region" description="Basic and acidic residues" evidence="1">
    <location>
        <begin position="73"/>
        <end position="82"/>
    </location>
</feature>
<accession>A0AAV4UZB6</accession>
<organism evidence="2 3">
    <name type="scientific">Caerostris darwini</name>
    <dbReference type="NCBI Taxonomy" id="1538125"/>
    <lineage>
        <taxon>Eukaryota</taxon>
        <taxon>Metazoa</taxon>
        <taxon>Ecdysozoa</taxon>
        <taxon>Arthropoda</taxon>
        <taxon>Chelicerata</taxon>
        <taxon>Arachnida</taxon>
        <taxon>Araneae</taxon>
        <taxon>Araneomorphae</taxon>
        <taxon>Entelegynae</taxon>
        <taxon>Araneoidea</taxon>
        <taxon>Araneidae</taxon>
        <taxon>Caerostris</taxon>
    </lineage>
</organism>
<feature type="region of interest" description="Disordered" evidence="1">
    <location>
        <begin position="362"/>
        <end position="381"/>
    </location>
</feature>